<evidence type="ECO:0000313" key="1">
    <source>
        <dbReference type="Proteomes" id="UP000079169"/>
    </source>
</evidence>
<evidence type="ECO:0000313" key="2">
    <source>
        <dbReference type="RefSeq" id="XP_017300184.1"/>
    </source>
</evidence>
<name>A0A1S4EDL5_DIACI</name>
<reference evidence="2" key="1">
    <citation type="submission" date="2025-08" db="UniProtKB">
        <authorList>
            <consortium name="RefSeq"/>
        </authorList>
    </citation>
    <scope>IDENTIFICATION</scope>
</reference>
<keyword evidence="1" id="KW-1185">Reference proteome</keyword>
<proteinExistence type="predicted"/>
<sequence>MQIHRLVKSKLRELLVQMNIKNDGGPQYGLVVQELLFYLENLKQIDALPVDELSLSSMDDIWTNEK</sequence>
<accession>A0A1S4EDL5</accession>
<dbReference type="Proteomes" id="UP000079169">
    <property type="component" value="Unplaced"/>
</dbReference>
<gene>
    <name evidence="2" type="primary">LOC103510698</name>
</gene>
<dbReference type="AlphaFoldDB" id="A0A1S4EDL5"/>
<dbReference type="STRING" id="121845.A0A1S4EDL5"/>
<dbReference type="PaxDb" id="121845-A0A1S4EDL5"/>
<dbReference type="KEGG" id="dci:103510698"/>
<dbReference type="GeneID" id="103510698"/>
<protein>
    <submittedName>
        <fullName evidence="2">Vacuolar protein sorting-associated protein 54-like</fullName>
    </submittedName>
</protein>
<dbReference type="Gene3D" id="1.20.1280.130">
    <property type="match status" value="1"/>
</dbReference>
<organism evidence="1 2">
    <name type="scientific">Diaphorina citri</name>
    <name type="common">Asian citrus psyllid</name>
    <dbReference type="NCBI Taxonomy" id="121845"/>
    <lineage>
        <taxon>Eukaryota</taxon>
        <taxon>Metazoa</taxon>
        <taxon>Ecdysozoa</taxon>
        <taxon>Arthropoda</taxon>
        <taxon>Hexapoda</taxon>
        <taxon>Insecta</taxon>
        <taxon>Pterygota</taxon>
        <taxon>Neoptera</taxon>
        <taxon>Paraneoptera</taxon>
        <taxon>Hemiptera</taxon>
        <taxon>Sternorrhyncha</taxon>
        <taxon>Psylloidea</taxon>
        <taxon>Psyllidae</taxon>
        <taxon>Diaphorininae</taxon>
        <taxon>Diaphorina</taxon>
    </lineage>
</organism>
<dbReference type="RefSeq" id="XP_017300184.1">
    <property type="nucleotide sequence ID" value="XM_017444695.2"/>
</dbReference>